<dbReference type="Ensembl" id="ENSORLT00000001719.2">
    <property type="protein sequence ID" value="ENSORLP00000001718.2"/>
    <property type="gene ID" value="ENSORLG00000001387.2"/>
</dbReference>
<dbReference type="Proteomes" id="UP000001038">
    <property type="component" value="Chromosome 1"/>
</dbReference>
<organism evidence="4 5">
    <name type="scientific">Oryzias latipes</name>
    <name type="common">Japanese rice fish</name>
    <name type="synonym">Japanese killifish</name>
    <dbReference type="NCBI Taxonomy" id="8090"/>
    <lineage>
        <taxon>Eukaryota</taxon>
        <taxon>Metazoa</taxon>
        <taxon>Chordata</taxon>
        <taxon>Craniata</taxon>
        <taxon>Vertebrata</taxon>
        <taxon>Euteleostomi</taxon>
        <taxon>Actinopterygii</taxon>
        <taxon>Neopterygii</taxon>
        <taxon>Teleostei</taxon>
        <taxon>Neoteleostei</taxon>
        <taxon>Acanthomorphata</taxon>
        <taxon>Ovalentaria</taxon>
        <taxon>Atherinomorphae</taxon>
        <taxon>Beloniformes</taxon>
        <taxon>Adrianichthyidae</taxon>
        <taxon>Oryziinae</taxon>
        <taxon>Oryzias</taxon>
    </lineage>
</organism>
<dbReference type="AlphaFoldDB" id="H2L7A8"/>
<evidence type="ECO:0000313" key="5">
    <source>
        <dbReference type="Proteomes" id="UP000001038"/>
    </source>
</evidence>
<evidence type="ECO:0000313" key="4">
    <source>
        <dbReference type="Ensembl" id="ENSORLP00000001718.2"/>
    </source>
</evidence>
<feature type="transmembrane region" description="Helical" evidence="2">
    <location>
        <begin position="234"/>
        <end position="256"/>
    </location>
</feature>
<keyword evidence="2" id="KW-0812">Transmembrane</keyword>
<dbReference type="FunCoup" id="H2L7A8">
    <property type="interactions" value="9"/>
</dbReference>
<dbReference type="Bgee" id="ENSORLG00000001387">
    <property type="expression patterns" value="Expressed in animal zygote and 9 other cell types or tissues"/>
</dbReference>
<proteinExistence type="predicted"/>
<feature type="signal peptide" evidence="3">
    <location>
        <begin position="1"/>
        <end position="20"/>
    </location>
</feature>
<dbReference type="GO" id="GO:0019221">
    <property type="term" value="P:cytokine-mediated signaling pathway"/>
    <property type="evidence" value="ECO:0000318"/>
    <property type="project" value="GO_Central"/>
</dbReference>
<dbReference type="InterPro" id="IPR013783">
    <property type="entry name" value="Ig-like_fold"/>
</dbReference>
<dbReference type="Gene3D" id="2.60.40.10">
    <property type="entry name" value="Immunoglobulins"/>
    <property type="match status" value="1"/>
</dbReference>
<dbReference type="GO" id="GO:0004896">
    <property type="term" value="F:cytokine receptor activity"/>
    <property type="evidence" value="ECO:0000318"/>
    <property type="project" value="GO_Central"/>
</dbReference>
<gene>
    <name evidence="4" type="primary">ifngr1</name>
</gene>
<evidence type="ECO:0000256" key="1">
    <source>
        <dbReference type="SAM" id="MobiDB-lite"/>
    </source>
</evidence>
<dbReference type="InParanoid" id="H2L7A8"/>
<dbReference type="InterPro" id="IPR050650">
    <property type="entry name" value="Type-II_Cytokine-TF_Rcpt"/>
</dbReference>
<evidence type="ECO:0000256" key="2">
    <source>
        <dbReference type="SAM" id="Phobius"/>
    </source>
</evidence>
<feature type="compositionally biased region" description="Polar residues" evidence="1">
    <location>
        <begin position="329"/>
        <end position="342"/>
    </location>
</feature>
<keyword evidence="2" id="KW-0472">Membrane</keyword>
<dbReference type="PANTHER" id="PTHR20859:SF87">
    <property type="entry name" value="CYTOKINE RECEPTOR FAMILY MEMBER B13-RELATED"/>
    <property type="match status" value="1"/>
</dbReference>
<dbReference type="OrthoDB" id="9946382at2759"/>
<keyword evidence="2" id="KW-1133">Transmembrane helix</keyword>
<dbReference type="CTD" id="3459"/>
<name>H2L7A8_ORYLA</name>
<accession>H2L7A8</accession>
<reference evidence="4 5" key="1">
    <citation type="journal article" date="2007" name="Nature">
        <title>The medaka draft genome and insights into vertebrate genome evolution.</title>
        <authorList>
            <person name="Kasahara M."/>
            <person name="Naruse K."/>
            <person name="Sasaki S."/>
            <person name="Nakatani Y."/>
            <person name="Qu W."/>
            <person name="Ahsan B."/>
            <person name="Yamada T."/>
            <person name="Nagayasu Y."/>
            <person name="Doi K."/>
            <person name="Kasai Y."/>
            <person name="Jindo T."/>
            <person name="Kobayashi D."/>
            <person name="Shimada A."/>
            <person name="Toyoda A."/>
            <person name="Kuroki Y."/>
            <person name="Fujiyama A."/>
            <person name="Sasaki T."/>
            <person name="Shimizu A."/>
            <person name="Asakawa S."/>
            <person name="Shimizu N."/>
            <person name="Hashimoto S."/>
            <person name="Yang J."/>
            <person name="Lee Y."/>
            <person name="Matsushima K."/>
            <person name="Sugano S."/>
            <person name="Sakaizumi M."/>
            <person name="Narita T."/>
            <person name="Ohishi K."/>
            <person name="Haga S."/>
            <person name="Ohta F."/>
            <person name="Nomoto H."/>
            <person name="Nogata K."/>
            <person name="Morishita T."/>
            <person name="Endo T."/>
            <person name="Shin-I T."/>
            <person name="Takeda H."/>
            <person name="Morishita S."/>
            <person name="Kohara Y."/>
        </authorList>
    </citation>
    <scope>NUCLEOTIDE SEQUENCE [LARGE SCALE GENOMIC DNA]</scope>
    <source>
        <strain evidence="4 5">Hd-rR</strain>
    </source>
</reference>
<reference evidence="4" key="3">
    <citation type="submission" date="2025-09" db="UniProtKB">
        <authorList>
            <consortium name="Ensembl"/>
        </authorList>
    </citation>
    <scope>IDENTIFICATION</scope>
    <source>
        <strain evidence="4">Hd-rR</strain>
    </source>
</reference>
<dbReference type="GO" id="GO:0005886">
    <property type="term" value="C:plasma membrane"/>
    <property type="evidence" value="ECO:0000318"/>
    <property type="project" value="GO_Central"/>
</dbReference>
<evidence type="ECO:0000256" key="3">
    <source>
        <dbReference type="SAM" id="SignalP"/>
    </source>
</evidence>
<keyword evidence="5" id="KW-1185">Reference proteome</keyword>
<dbReference type="RefSeq" id="NP_001348093.1">
    <property type="nucleotide sequence ID" value="NM_001361164.1"/>
</dbReference>
<dbReference type="GeneTree" id="ENSGT00530000067736"/>
<dbReference type="STRING" id="8090.ENSORLP00000001718"/>
<dbReference type="KEGG" id="ola:101172790"/>
<reference evidence="4" key="2">
    <citation type="submission" date="2025-08" db="UniProtKB">
        <authorList>
            <consortium name="Ensembl"/>
        </authorList>
    </citation>
    <scope>IDENTIFICATION</scope>
    <source>
        <strain evidence="4">Hd-rR</strain>
    </source>
</reference>
<keyword evidence="3" id="KW-0732">Signal</keyword>
<dbReference type="GeneID" id="101172790"/>
<feature type="chain" id="PRO_5017316501" evidence="3">
    <location>
        <begin position="21"/>
        <end position="377"/>
    </location>
</feature>
<dbReference type="PANTHER" id="PTHR20859">
    <property type="entry name" value="INTERFERON/INTERLEUKIN RECEPTOR"/>
    <property type="match status" value="1"/>
</dbReference>
<feature type="region of interest" description="Disordered" evidence="1">
    <location>
        <begin position="294"/>
        <end position="350"/>
    </location>
</feature>
<protein>
    <submittedName>
        <fullName evidence="4">Interferon gamma receptor 1</fullName>
    </submittedName>
</protein>
<sequence>MLLLRTLTAALLINWGLSWAAPCPENVVVSCENLKITVRWDCQGRQPETSFRVKMMSYSTVTHEAITKHSEYDLSHYVWKSKDISLSFLYVTVTALHGGNQSKEVESNTFSFNALRTIATYCILEFPPVFLVVDKTSAVVKFPNPFQFYDEIKQAYKTSADSLLKFTVTSGINLEKDAFCRKAEPTCTTEVTFPDSRENCVTLKGWLIDDQGIDELPINQTQKICGSEKNGNDVTLLIILLCIFGMILSVAVIVICKVKAWTMKSPPLPKLLDVKHSLNQKYVLDEKITAVTIQGSSEKAPHEESGELLQKGLEDSSPFSGRNRKDYNSTDSSVKTETLSMSSEDDEMEYGSPYEFREPVLFRDMGNGDVVIVYTGT</sequence>